<feature type="transmembrane region" description="Helical" evidence="2">
    <location>
        <begin position="49"/>
        <end position="75"/>
    </location>
</feature>
<feature type="region of interest" description="Disordered" evidence="1">
    <location>
        <begin position="1"/>
        <end position="28"/>
    </location>
</feature>
<gene>
    <name evidence="3" type="ORF">E3T25_13530</name>
</gene>
<sequence>MNRNIDDHGSDAAVSAGDGATNRHEVADRDKAVGRDEARFGGIKWGSAFFGWLTATGTAVILTALFAAVGAAVGLGGADSTDQAAGTAAGNAGTMALVGAIVLAVVVFVSYFCGGYVAGRMARFNGIKQGIAVWVWAIVIAAVAGILGVIAGGELNVLGNLNSLPSIPLNPDGLTAGSIITAIVIVLISLIGAIVGGLAGMRFHRRVDREALGH</sequence>
<feature type="transmembrane region" description="Helical" evidence="2">
    <location>
        <begin position="173"/>
        <end position="199"/>
    </location>
</feature>
<evidence type="ECO:0000313" key="4">
    <source>
        <dbReference type="Proteomes" id="UP000297851"/>
    </source>
</evidence>
<keyword evidence="2" id="KW-0472">Membrane</keyword>
<organism evidence="3 4">
    <name type="scientific">Cryobacterium sandaracinum</name>
    <dbReference type="NCBI Taxonomy" id="1259247"/>
    <lineage>
        <taxon>Bacteria</taxon>
        <taxon>Bacillati</taxon>
        <taxon>Actinomycetota</taxon>
        <taxon>Actinomycetes</taxon>
        <taxon>Micrococcales</taxon>
        <taxon>Microbacteriaceae</taxon>
        <taxon>Cryobacterium</taxon>
    </lineage>
</organism>
<evidence type="ECO:0000313" key="3">
    <source>
        <dbReference type="EMBL" id="TFD00076.1"/>
    </source>
</evidence>
<accession>A0ABY2J564</accession>
<proteinExistence type="predicted"/>
<protein>
    <recommendedName>
        <fullName evidence="5">Major facilitator superfamily (MFS) profile domain-containing protein</fullName>
    </recommendedName>
</protein>
<feature type="compositionally biased region" description="Low complexity" evidence="1">
    <location>
        <begin position="11"/>
        <end position="20"/>
    </location>
</feature>
<keyword evidence="2" id="KW-0812">Transmembrane</keyword>
<evidence type="ECO:0000256" key="1">
    <source>
        <dbReference type="SAM" id="MobiDB-lite"/>
    </source>
</evidence>
<name>A0ABY2J564_9MICO</name>
<dbReference type="Proteomes" id="UP000297851">
    <property type="component" value="Unassembled WGS sequence"/>
</dbReference>
<evidence type="ECO:0000256" key="2">
    <source>
        <dbReference type="SAM" id="Phobius"/>
    </source>
</evidence>
<keyword evidence="2" id="KW-1133">Transmembrane helix</keyword>
<feature type="transmembrane region" description="Helical" evidence="2">
    <location>
        <begin position="131"/>
        <end position="153"/>
    </location>
</feature>
<feature type="transmembrane region" description="Helical" evidence="2">
    <location>
        <begin position="95"/>
        <end position="119"/>
    </location>
</feature>
<dbReference type="RefSeq" id="WP_134374812.1">
    <property type="nucleotide sequence ID" value="NZ_SOGO01000037.1"/>
</dbReference>
<keyword evidence="4" id="KW-1185">Reference proteome</keyword>
<feature type="compositionally biased region" description="Basic and acidic residues" evidence="1">
    <location>
        <begin position="1"/>
        <end position="10"/>
    </location>
</feature>
<evidence type="ECO:0008006" key="5">
    <source>
        <dbReference type="Google" id="ProtNLM"/>
    </source>
</evidence>
<dbReference type="EMBL" id="SOGO01000037">
    <property type="protein sequence ID" value="TFD00076.1"/>
    <property type="molecule type" value="Genomic_DNA"/>
</dbReference>
<reference evidence="3 4" key="1">
    <citation type="submission" date="2019-03" db="EMBL/GenBank/DDBJ databases">
        <title>Genomics of glacier-inhabiting Cryobacterium strains.</title>
        <authorList>
            <person name="Liu Q."/>
            <person name="Xin Y.-H."/>
        </authorList>
    </citation>
    <scope>NUCLEOTIDE SEQUENCE [LARGE SCALE GENOMIC DNA]</scope>
    <source>
        <strain evidence="3 4">TMT2-16</strain>
    </source>
</reference>
<comment type="caution">
    <text evidence="3">The sequence shown here is derived from an EMBL/GenBank/DDBJ whole genome shotgun (WGS) entry which is preliminary data.</text>
</comment>